<sequence length="68" mass="7502">MGVAFTDMEVVSTTSCPAVTGTFRLVANRAFSTAKGLEDELSPFQRSNSRMMHGNDNCEIDTVMERQL</sequence>
<dbReference type="Proteomes" id="UP000024635">
    <property type="component" value="Unassembled WGS sequence"/>
</dbReference>
<proteinExistence type="predicted"/>
<gene>
    <name evidence="2" type="primary">Acey_s1210.g3757</name>
    <name evidence="2" type="ORF">Y032_1210g3757</name>
</gene>
<evidence type="ECO:0000313" key="3">
    <source>
        <dbReference type="Proteomes" id="UP000024635"/>
    </source>
</evidence>
<feature type="region of interest" description="Disordered" evidence="1">
    <location>
        <begin position="46"/>
        <end position="68"/>
    </location>
</feature>
<organism evidence="2 3">
    <name type="scientific">Ancylostoma ceylanicum</name>
    <dbReference type="NCBI Taxonomy" id="53326"/>
    <lineage>
        <taxon>Eukaryota</taxon>
        <taxon>Metazoa</taxon>
        <taxon>Ecdysozoa</taxon>
        <taxon>Nematoda</taxon>
        <taxon>Chromadorea</taxon>
        <taxon>Rhabditida</taxon>
        <taxon>Rhabditina</taxon>
        <taxon>Rhabditomorpha</taxon>
        <taxon>Strongyloidea</taxon>
        <taxon>Ancylostomatidae</taxon>
        <taxon>Ancylostomatinae</taxon>
        <taxon>Ancylostoma</taxon>
    </lineage>
</organism>
<name>A0A016W7K1_9BILA</name>
<accession>A0A016W7K1</accession>
<keyword evidence="3" id="KW-1185">Reference proteome</keyword>
<evidence type="ECO:0000256" key="1">
    <source>
        <dbReference type="SAM" id="MobiDB-lite"/>
    </source>
</evidence>
<dbReference type="EMBL" id="JARK01000809">
    <property type="protein sequence ID" value="EYC34983.1"/>
    <property type="molecule type" value="Genomic_DNA"/>
</dbReference>
<comment type="caution">
    <text evidence="2">The sequence shown here is derived from an EMBL/GenBank/DDBJ whole genome shotgun (WGS) entry which is preliminary data.</text>
</comment>
<protein>
    <submittedName>
        <fullName evidence="2">Uncharacterized protein</fullName>
    </submittedName>
</protein>
<evidence type="ECO:0000313" key="2">
    <source>
        <dbReference type="EMBL" id="EYC34983.1"/>
    </source>
</evidence>
<reference evidence="3" key="1">
    <citation type="journal article" date="2015" name="Nat. Genet.">
        <title>The genome and transcriptome of the zoonotic hookworm Ancylostoma ceylanicum identify infection-specific gene families.</title>
        <authorList>
            <person name="Schwarz E.M."/>
            <person name="Hu Y."/>
            <person name="Antoshechkin I."/>
            <person name="Miller M.M."/>
            <person name="Sternberg P.W."/>
            <person name="Aroian R.V."/>
        </authorList>
    </citation>
    <scope>NUCLEOTIDE SEQUENCE</scope>
    <source>
        <strain evidence="3">HY135</strain>
    </source>
</reference>
<dbReference type="AlphaFoldDB" id="A0A016W7K1"/>